<reference evidence="2 3" key="1">
    <citation type="journal article" date="2019" name="Plant Biotechnol. J.">
        <title>The red bayberry genome and genetic basis of sex determination.</title>
        <authorList>
            <person name="Jia H.M."/>
            <person name="Jia H.J."/>
            <person name="Cai Q.L."/>
            <person name="Wang Y."/>
            <person name="Zhao H.B."/>
            <person name="Yang W.F."/>
            <person name="Wang G.Y."/>
            <person name="Li Y.H."/>
            <person name="Zhan D.L."/>
            <person name="Shen Y.T."/>
            <person name="Niu Q.F."/>
            <person name="Chang L."/>
            <person name="Qiu J."/>
            <person name="Zhao L."/>
            <person name="Xie H.B."/>
            <person name="Fu W.Y."/>
            <person name="Jin J."/>
            <person name="Li X.W."/>
            <person name="Jiao Y."/>
            <person name="Zhou C.C."/>
            <person name="Tu T."/>
            <person name="Chai C.Y."/>
            <person name="Gao J.L."/>
            <person name="Fan L.J."/>
            <person name="van de Weg E."/>
            <person name="Wang J.Y."/>
            <person name="Gao Z.S."/>
        </authorList>
    </citation>
    <scope>NUCLEOTIDE SEQUENCE [LARGE SCALE GENOMIC DNA]</scope>
    <source>
        <tissue evidence="2">Leaves</tissue>
    </source>
</reference>
<keyword evidence="3" id="KW-1185">Reference proteome</keyword>
<evidence type="ECO:0000256" key="1">
    <source>
        <dbReference type="SAM" id="SignalP"/>
    </source>
</evidence>
<evidence type="ECO:0000313" key="2">
    <source>
        <dbReference type="EMBL" id="KAB1210983.1"/>
    </source>
</evidence>
<dbReference type="Proteomes" id="UP000516437">
    <property type="component" value="Chromosome 6"/>
</dbReference>
<evidence type="ECO:0000313" key="3">
    <source>
        <dbReference type="Proteomes" id="UP000516437"/>
    </source>
</evidence>
<gene>
    <name evidence="2" type="ORF">CJ030_MR6G019626</name>
</gene>
<dbReference type="AlphaFoldDB" id="A0A6A1VE03"/>
<protein>
    <recommendedName>
        <fullName evidence="4">Thionin-like protein 2</fullName>
    </recommendedName>
</protein>
<keyword evidence="1" id="KW-0732">Signal</keyword>
<proteinExistence type="predicted"/>
<accession>A0A6A1VE03</accession>
<comment type="caution">
    <text evidence="2">The sequence shown here is derived from an EMBL/GenBank/DDBJ whole genome shotgun (WGS) entry which is preliminary data.</text>
</comment>
<sequence length="118" mass="12426">MEAVSTKNVAVVMMLLFAVVQDVYSAPAPASSPPAFAPNNFLCPLRCGIACSFALGIGPLGFLTCLTLCKAKCSSPTDAVYSCTESCAQSKITSLKPADAREVEGYVAFCYEDCSNKH</sequence>
<name>A0A6A1VE03_9ROSI</name>
<dbReference type="EMBL" id="RXIC02000024">
    <property type="protein sequence ID" value="KAB1210983.1"/>
    <property type="molecule type" value="Genomic_DNA"/>
</dbReference>
<dbReference type="OrthoDB" id="964745at2759"/>
<feature type="chain" id="PRO_5025454823" description="Thionin-like protein 2" evidence="1">
    <location>
        <begin position="26"/>
        <end position="118"/>
    </location>
</feature>
<feature type="signal peptide" evidence="1">
    <location>
        <begin position="1"/>
        <end position="25"/>
    </location>
</feature>
<organism evidence="2 3">
    <name type="scientific">Morella rubra</name>
    <name type="common">Chinese bayberry</name>
    <dbReference type="NCBI Taxonomy" id="262757"/>
    <lineage>
        <taxon>Eukaryota</taxon>
        <taxon>Viridiplantae</taxon>
        <taxon>Streptophyta</taxon>
        <taxon>Embryophyta</taxon>
        <taxon>Tracheophyta</taxon>
        <taxon>Spermatophyta</taxon>
        <taxon>Magnoliopsida</taxon>
        <taxon>eudicotyledons</taxon>
        <taxon>Gunneridae</taxon>
        <taxon>Pentapetalae</taxon>
        <taxon>rosids</taxon>
        <taxon>fabids</taxon>
        <taxon>Fagales</taxon>
        <taxon>Myricaceae</taxon>
        <taxon>Morella</taxon>
    </lineage>
</organism>
<evidence type="ECO:0008006" key="4">
    <source>
        <dbReference type="Google" id="ProtNLM"/>
    </source>
</evidence>